<proteinExistence type="predicted"/>
<dbReference type="InterPro" id="IPR035976">
    <property type="entry name" value="Sushi/SCR/CCP_sf"/>
</dbReference>
<dbReference type="InterPro" id="IPR000436">
    <property type="entry name" value="Sushi_SCR_CCP_dom"/>
</dbReference>
<evidence type="ECO:0000256" key="1">
    <source>
        <dbReference type="ARBA" id="ARBA00023157"/>
    </source>
</evidence>
<keyword evidence="1" id="KW-1015">Disulfide bond</keyword>
<dbReference type="SUPFAM" id="SSF57535">
    <property type="entry name" value="Complement control module/SCR domain"/>
    <property type="match status" value="1"/>
</dbReference>
<dbReference type="Proteomes" id="UP000285301">
    <property type="component" value="Unassembled WGS sequence"/>
</dbReference>
<dbReference type="CDD" id="cd00033">
    <property type="entry name" value="CCP"/>
    <property type="match status" value="1"/>
</dbReference>
<evidence type="ECO:0000256" key="2">
    <source>
        <dbReference type="SAM" id="MobiDB-lite"/>
    </source>
</evidence>
<comment type="caution">
    <text evidence="4">The sequence shown here is derived from an EMBL/GenBank/DDBJ whole genome shotgun (WGS) entry which is preliminary data.</text>
</comment>
<reference evidence="4 5" key="1">
    <citation type="journal article" date="2018" name="Gigascience">
        <title>Genomes of trombidid mites reveal novel predicted allergens and laterally-transferred genes associated with secondary metabolism.</title>
        <authorList>
            <person name="Dong X."/>
            <person name="Chaisiri K."/>
            <person name="Xia D."/>
            <person name="Armstrong S.D."/>
            <person name="Fang Y."/>
            <person name="Donnelly M.J."/>
            <person name="Kadowaki T."/>
            <person name="McGarry J.W."/>
            <person name="Darby A.C."/>
            <person name="Makepeace B.L."/>
        </authorList>
    </citation>
    <scope>NUCLEOTIDE SEQUENCE [LARGE SCALE GENOMIC DNA]</scope>
    <source>
        <strain evidence="4">UoL-WK</strain>
    </source>
</reference>
<accession>A0A443RNF7</accession>
<evidence type="ECO:0000313" key="4">
    <source>
        <dbReference type="EMBL" id="RWS16805.1"/>
    </source>
</evidence>
<name>A0A443RNF7_9ACAR</name>
<protein>
    <recommendedName>
        <fullName evidence="3">Sushi domain-containing protein</fullName>
    </recommendedName>
</protein>
<sequence>MIDCEESITFFCRGMFPKPSPACGLYNDLTGTKKQRRADKSCFICAQLKHLGTYIKALSFDRVEKRPDDTYEVSFFRRFFARDYLEFRGHMSFRCYIIIVSTTWRRGVHHKMFGDAGCVEKIPEIPNGYYNLTPERTCWNTPRDGSRLAFGCNENYELVGESSFVCADGSWKPESNQTLPHWMESSDSAISDGSFKRQPVCSK</sequence>
<dbReference type="Pfam" id="PF00084">
    <property type="entry name" value="Sushi"/>
    <property type="match status" value="1"/>
</dbReference>
<evidence type="ECO:0000313" key="5">
    <source>
        <dbReference type="Proteomes" id="UP000285301"/>
    </source>
</evidence>
<feature type="domain" description="Sushi" evidence="3">
    <location>
        <begin position="118"/>
        <end position="178"/>
    </location>
</feature>
<dbReference type="AlphaFoldDB" id="A0A443RNF7"/>
<dbReference type="EMBL" id="NCKU01000164">
    <property type="protein sequence ID" value="RWS16805.1"/>
    <property type="molecule type" value="Genomic_DNA"/>
</dbReference>
<dbReference type="OrthoDB" id="9984531at2759"/>
<dbReference type="SMART" id="SM00032">
    <property type="entry name" value="CCP"/>
    <property type="match status" value="1"/>
</dbReference>
<feature type="region of interest" description="Disordered" evidence="2">
    <location>
        <begin position="184"/>
        <end position="203"/>
    </location>
</feature>
<organism evidence="4 5">
    <name type="scientific">Dinothrombium tinctorium</name>
    <dbReference type="NCBI Taxonomy" id="1965070"/>
    <lineage>
        <taxon>Eukaryota</taxon>
        <taxon>Metazoa</taxon>
        <taxon>Ecdysozoa</taxon>
        <taxon>Arthropoda</taxon>
        <taxon>Chelicerata</taxon>
        <taxon>Arachnida</taxon>
        <taxon>Acari</taxon>
        <taxon>Acariformes</taxon>
        <taxon>Trombidiformes</taxon>
        <taxon>Prostigmata</taxon>
        <taxon>Anystina</taxon>
        <taxon>Parasitengona</taxon>
        <taxon>Trombidioidea</taxon>
        <taxon>Trombidiidae</taxon>
        <taxon>Dinothrombium</taxon>
    </lineage>
</organism>
<gene>
    <name evidence="4" type="ORF">B4U79_15852</name>
</gene>
<keyword evidence="5" id="KW-1185">Reference proteome</keyword>
<dbReference type="Gene3D" id="2.10.70.10">
    <property type="entry name" value="Complement Module, domain 1"/>
    <property type="match status" value="1"/>
</dbReference>
<evidence type="ECO:0000259" key="3">
    <source>
        <dbReference type="SMART" id="SM00032"/>
    </source>
</evidence>